<protein>
    <submittedName>
        <fullName evidence="6">Isoprenylcysteine carboxylmethyltransferase family protein</fullName>
        <ecNumber evidence="6">2.1.1.100</ecNumber>
        <ecNumber evidence="6">2.1.1.334</ecNumber>
    </submittedName>
</protein>
<evidence type="ECO:0000313" key="6">
    <source>
        <dbReference type="EMBL" id="MDK2594143.1"/>
    </source>
</evidence>
<evidence type="ECO:0000256" key="4">
    <source>
        <dbReference type="ARBA" id="ARBA00023136"/>
    </source>
</evidence>
<evidence type="ECO:0000256" key="2">
    <source>
        <dbReference type="ARBA" id="ARBA00022692"/>
    </source>
</evidence>
<dbReference type="EMBL" id="JASJUT010000001">
    <property type="protein sequence ID" value="MDK2594143.1"/>
    <property type="molecule type" value="Genomic_DNA"/>
</dbReference>
<feature type="transmembrane region" description="Helical" evidence="5">
    <location>
        <begin position="85"/>
        <end position="102"/>
    </location>
</feature>
<proteinExistence type="predicted"/>
<comment type="subcellular location">
    <subcellularLocation>
        <location evidence="1">Endomembrane system</location>
        <topology evidence="1">Multi-pass membrane protein</topology>
    </subcellularLocation>
</comment>
<dbReference type="PANTHER" id="PTHR12714">
    <property type="entry name" value="PROTEIN-S ISOPRENYLCYSTEINE O-METHYLTRANSFERASE"/>
    <property type="match status" value="1"/>
</dbReference>
<dbReference type="RefSeq" id="WP_284136362.1">
    <property type="nucleotide sequence ID" value="NZ_JASJUT010000001.1"/>
</dbReference>
<dbReference type="InterPro" id="IPR007318">
    <property type="entry name" value="Phopholipid_MeTrfase"/>
</dbReference>
<gene>
    <name evidence="6" type="ORF">QNM18_03535</name>
</gene>
<dbReference type="EC" id="2.1.1.334" evidence="6"/>
<accession>A0ABT7EGJ1</accession>
<keyword evidence="7" id="KW-1185">Reference proteome</keyword>
<feature type="transmembrane region" description="Helical" evidence="5">
    <location>
        <begin position="31"/>
        <end position="52"/>
    </location>
</feature>
<feature type="transmembrane region" description="Helical" evidence="5">
    <location>
        <begin position="7"/>
        <end position="25"/>
    </location>
</feature>
<dbReference type="Gene3D" id="1.20.120.1630">
    <property type="match status" value="1"/>
</dbReference>
<dbReference type="Pfam" id="PF04191">
    <property type="entry name" value="PEMT"/>
    <property type="match status" value="1"/>
</dbReference>
<reference evidence="6 7" key="1">
    <citation type="submission" date="2023-05" db="EMBL/GenBank/DDBJ databases">
        <title>Pseudoalteromonas ardens sp. nov., Pseudoalteromonas obscura sp. nov., and Pseudoalteromonas umbrosa sp. nov., isolated from the coral Montipora capitata.</title>
        <authorList>
            <person name="Thomas E.M."/>
            <person name="Smith E.M."/>
            <person name="Papke E."/>
            <person name="Shlafstein M.D."/>
            <person name="Oline D.K."/>
            <person name="Videau P."/>
            <person name="Saw J.H."/>
            <person name="Strangman W.K."/>
            <person name="Ushijima B."/>
        </authorList>
    </citation>
    <scope>NUCLEOTIDE SEQUENCE [LARGE SCALE GENOMIC DNA]</scope>
    <source>
        <strain evidence="6 7">P94</strain>
    </source>
</reference>
<name>A0ABT7EGJ1_9GAMM</name>
<comment type="caution">
    <text evidence="6">The sequence shown here is derived from an EMBL/GenBank/DDBJ whole genome shotgun (WGS) entry which is preliminary data.</text>
</comment>
<keyword evidence="4 5" id="KW-0472">Membrane</keyword>
<evidence type="ECO:0000313" key="7">
    <source>
        <dbReference type="Proteomes" id="UP001231915"/>
    </source>
</evidence>
<evidence type="ECO:0000256" key="5">
    <source>
        <dbReference type="SAM" id="Phobius"/>
    </source>
</evidence>
<dbReference type="GO" id="GO:0004671">
    <property type="term" value="F:protein C-terminal S-isoprenylcysteine carboxyl O-methyltransferase activity"/>
    <property type="evidence" value="ECO:0007669"/>
    <property type="project" value="UniProtKB-EC"/>
</dbReference>
<dbReference type="Proteomes" id="UP001231915">
    <property type="component" value="Unassembled WGS sequence"/>
</dbReference>
<evidence type="ECO:0000256" key="3">
    <source>
        <dbReference type="ARBA" id="ARBA00022989"/>
    </source>
</evidence>
<keyword evidence="2 5" id="KW-0812">Transmembrane</keyword>
<dbReference type="PROSITE" id="PS50244">
    <property type="entry name" value="S5A_REDUCTASE"/>
    <property type="match status" value="1"/>
</dbReference>
<evidence type="ECO:0000256" key="1">
    <source>
        <dbReference type="ARBA" id="ARBA00004127"/>
    </source>
</evidence>
<organism evidence="6 7">
    <name type="scientific">Pseudoalteromonas obscura</name>
    <dbReference type="NCBI Taxonomy" id="3048491"/>
    <lineage>
        <taxon>Bacteria</taxon>
        <taxon>Pseudomonadati</taxon>
        <taxon>Pseudomonadota</taxon>
        <taxon>Gammaproteobacteria</taxon>
        <taxon>Alteromonadales</taxon>
        <taxon>Pseudoalteromonadaceae</taxon>
        <taxon>Pseudoalteromonas</taxon>
    </lineage>
</organism>
<dbReference type="GO" id="GO:0032259">
    <property type="term" value="P:methylation"/>
    <property type="evidence" value="ECO:0007669"/>
    <property type="project" value="UniProtKB-KW"/>
</dbReference>
<keyword evidence="6" id="KW-0489">Methyltransferase</keyword>
<keyword evidence="6" id="KW-0808">Transferase</keyword>
<dbReference type="PANTHER" id="PTHR12714:SF9">
    <property type="entry name" value="PROTEIN-S-ISOPRENYLCYSTEINE O-METHYLTRANSFERASE"/>
    <property type="match status" value="1"/>
</dbReference>
<keyword evidence="3 5" id="KW-1133">Transmembrane helix</keyword>
<dbReference type="EC" id="2.1.1.100" evidence="6"/>
<sequence length="148" mass="16920">MRKLLPPHLYLITLAAMGMTSWLFSSAPLVSYPYNLIGLPIAVLGIVLSSLAKKTFSQLKANVLTFNEPNQLVTHGAFQYSRNPMYLGFAVSLLGFNILMGASLLFQLPLLLFVVITDCWYIRFEEHAMHKKFDKEYVLYCAQVRRWL</sequence>